<organism evidence="3 4">
    <name type="scientific">Variovorax robiniae</name>
    <dbReference type="NCBI Taxonomy" id="1836199"/>
    <lineage>
        <taxon>Bacteria</taxon>
        <taxon>Pseudomonadati</taxon>
        <taxon>Pseudomonadota</taxon>
        <taxon>Betaproteobacteria</taxon>
        <taxon>Burkholderiales</taxon>
        <taxon>Comamonadaceae</taxon>
        <taxon>Variovorax</taxon>
    </lineage>
</organism>
<dbReference type="GO" id="GO:0016853">
    <property type="term" value="F:isomerase activity"/>
    <property type="evidence" value="ECO:0007669"/>
    <property type="project" value="UniProtKB-KW"/>
</dbReference>
<protein>
    <submittedName>
        <fullName evidence="3">Fatty acid cis/trans isomerase</fullName>
    </submittedName>
</protein>
<feature type="chain" id="PRO_5046788021" evidence="1">
    <location>
        <begin position="22"/>
        <end position="782"/>
    </location>
</feature>
<gene>
    <name evidence="3" type="ORF">WKW79_22035</name>
</gene>
<feature type="domain" description="4Fe-4S ferredoxin-type" evidence="2">
    <location>
        <begin position="53"/>
        <end position="82"/>
    </location>
</feature>
<keyword evidence="1" id="KW-0732">Signal</keyword>
<sequence length="782" mass="87309">MSKRILWPVVVLLLAACATLAGPGFDKLFGPADPTRFDARPAGPAVGVYAQAIQPILDRRCVVCHACNDAPCQFKATSWEGIARGASKAPVYDATRLLAAPPSRLYVDADKASQWRELGFFPVLNEHAVQTPEANKTAGLIHRLLALKQDHPLPTGGVVGGGLDFSLERTASCPAGEEIDRYERTVPMGGMPFGLPGLGKAEHDTLTRWLAEGAPAAAPPAPSALALQRVAQWERFFNGDSLKEQLFSRYAYEHLFLAHLWFDDDPQRQFFKLVRSETPPGEPVRIVRSRRPVDSPGVDRVYYRIVPELETIVDKTHMPYALSARRMDRWRELFLDPPYTVARLPGYEAQDAANPFSTFAALPVNARYRFMLEEAEFTIMGFIKGPVCRGQMALDVIRDHFWVVFVAPEKRFDEPLSALLARDANLLRLPTGSSNTNMLVPWVQYARLENEYLKSRSQVLAGALGKRLKLDLNLIWNGDGRNDNAALTIFRHYDSASVVKGMVGDTPRTAWVIGYPLLERIHYLLVADYDVYGNIGHQLNSRMYMDFLRMEGEFNFIALLPRAQREATRDAWYRGDSKSTREQVYGGPGTTLPAESAVRYKTADARHELMDQLKARLGPVLDTRLDLGLNAPPALRAPLRELAAISGVSLQWLPEVTLLVIDTPGGPVSTYTMLRNTAHASVSHLLERKELRPEEDTLTVVPGVVGSYPNAFYRLDAAQLPALAEAIRRLGSEADYTDFAKRWSVRRTDRAFWAVSDDVISRYLAAQPLEAGVLDYNRLENR</sequence>
<feature type="signal peptide" evidence="1">
    <location>
        <begin position="1"/>
        <end position="21"/>
    </location>
</feature>
<dbReference type="Proteomes" id="UP001367030">
    <property type="component" value="Unassembled WGS sequence"/>
</dbReference>
<evidence type="ECO:0000259" key="2">
    <source>
        <dbReference type="PROSITE" id="PS51379"/>
    </source>
</evidence>
<evidence type="ECO:0000313" key="3">
    <source>
        <dbReference type="EMBL" id="MEJ8857272.1"/>
    </source>
</evidence>
<proteinExistence type="predicted"/>
<dbReference type="Pfam" id="PF06934">
    <property type="entry name" value="CTI"/>
    <property type="match status" value="1"/>
</dbReference>
<dbReference type="RefSeq" id="WP_340337346.1">
    <property type="nucleotide sequence ID" value="NZ_JBBKZS010000010.1"/>
</dbReference>
<keyword evidence="3" id="KW-0413">Isomerase</keyword>
<name>A0ABU8XF38_9BURK</name>
<dbReference type="EMBL" id="JBBKZS010000010">
    <property type="protein sequence ID" value="MEJ8857272.1"/>
    <property type="molecule type" value="Genomic_DNA"/>
</dbReference>
<dbReference type="PROSITE" id="PS51379">
    <property type="entry name" value="4FE4S_FER_2"/>
    <property type="match status" value="1"/>
</dbReference>
<reference evidence="3 4" key="1">
    <citation type="submission" date="2024-03" db="EMBL/GenBank/DDBJ databases">
        <title>Novel species of the genus Variovorax.</title>
        <authorList>
            <person name="Liu Q."/>
            <person name="Xin Y.-H."/>
        </authorList>
    </citation>
    <scope>NUCLEOTIDE SEQUENCE [LARGE SCALE GENOMIC DNA]</scope>
    <source>
        <strain evidence="3 4">KACC 18901</strain>
    </source>
</reference>
<evidence type="ECO:0000256" key="1">
    <source>
        <dbReference type="SAM" id="SignalP"/>
    </source>
</evidence>
<accession>A0ABU8XF38</accession>
<keyword evidence="4" id="KW-1185">Reference proteome</keyword>
<evidence type="ECO:0000313" key="4">
    <source>
        <dbReference type="Proteomes" id="UP001367030"/>
    </source>
</evidence>
<dbReference type="InterPro" id="IPR017896">
    <property type="entry name" value="4Fe4S_Fe-S-bd"/>
</dbReference>
<dbReference type="PROSITE" id="PS51257">
    <property type="entry name" value="PROKAR_LIPOPROTEIN"/>
    <property type="match status" value="1"/>
</dbReference>
<comment type="caution">
    <text evidence="3">The sequence shown here is derived from an EMBL/GenBank/DDBJ whole genome shotgun (WGS) entry which is preliminary data.</text>
</comment>
<dbReference type="InterPro" id="IPR010706">
    <property type="entry name" value="Fatty_acid_cis-trans_isomerase"/>
</dbReference>